<proteinExistence type="predicted"/>
<dbReference type="PROSITE" id="PS50110">
    <property type="entry name" value="RESPONSE_REGULATORY"/>
    <property type="match status" value="1"/>
</dbReference>
<dbReference type="PRINTS" id="PR00038">
    <property type="entry name" value="HTHLUXR"/>
</dbReference>
<dbReference type="EMBL" id="JACHNU010000003">
    <property type="protein sequence ID" value="MBB4662964.1"/>
    <property type="molecule type" value="Genomic_DNA"/>
</dbReference>
<dbReference type="InterPro" id="IPR039420">
    <property type="entry name" value="WalR-like"/>
</dbReference>
<reference evidence="6 7" key="1">
    <citation type="submission" date="2020-08" db="EMBL/GenBank/DDBJ databases">
        <title>Genomic Encyclopedia of Archaeal and Bacterial Type Strains, Phase II (KMG-II): from individual species to whole genera.</title>
        <authorList>
            <person name="Goeker M."/>
        </authorList>
    </citation>
    <scope>NUCLEOTIDE SEQUENCE [LARGE SCALE GENOMIC DNA]</scope>
    <source>
        <strain evidence="6 7">DSM 23288</strain>
    </source>
</reference>
<evidence type="ECO:0000256" key="1">
    <source>
        <dbReference type="ARBA" id="ARBA00022553"/>
    </source>
</evidence>
<dbReference type="InterPro" id="IPR001789">
    <property type="entry name" value="Sig_transdc_resp-reg_receiver"/>
</dbReference>
<dbReference type="PANTHER" id="PTHR43214:SF43">
    <property type="entry name" value="TWO-COMPONENT RESPONSE REGULATOR"/>
    <property type="match status" value="1"/>
</dbReference>
<dbReference type="SMART" id="SM00421">
    <property type="entry name" value="HTH_LUXR"/>
    <property type="match status" value="1"/>
</dbReference>
<evidence type="ECO:0000259" key="5">
    <source>
        <dbReference type="PROSITE" id="PS50110"/>
    </source>
</evidence>
<evidence type="ECO:0000313" key="7">
    <source>
        <dbReference type="Proteomes" id="UP000585272"/>
    </source>
</evidence>
<dbReference type="SUPFAM" id="SSF46894">
    <property type="entry name" value="C-terminal effector domain of the bipartite response regulators"/>
    <property type="match status" value="1"/>
</dbReference>
<keyword evidence="2" id="KW-0238">DNA-binding</keyword>
<dbReference type="CDD" id="cd06170">
    <property type="entry name" value="LuxR_C_like"/>
    <property type="match status" value="1"/>
</dbReference>
<dbReference type="InterPro" id="IPR058245">
    <property type="entry name" value="NreC/VraR/RcsB-like_REC"/>
</dbReference>
<dbReference type="GO" id="GO:0000160">
    <property type="term" value="P:phosphorelay signal transduction system"/>
    <property type="evidence" value="ECO:0007669"/>
    <property type="project" value="InterPro"/>
</dbReference>
<protein>
    <submittedName>
        <fullName evidence="6">Two-component system response regulator NreC</fullName>
    </submittedName>
</protein>
<accession>A0A840IFY0</accession>
<evidence type="ECO:0000256" key="3">
    <source>
        <dbReference type="PROSITE-ProRule" id="PRU00169"/>
    </source>
</evidence>
<dbReference type="GO" id="GO:0006355">
    <property type="term" value="P:regulation of DNA-templated transcription"/>
    <property type="evidence" value="ECO:0007669"/>
    <property type="project" value="InterPro"/>
</dbReference>
<dbReference type="GO" id="GO:0003677">
    <property type="term" value="F:DNA binding"/>
    <property type="evidence" value="ECO:0007669"/>
    <property type="project" value="UniProtKB-KW"/>
</dbReference>
<dbReference type="SUPFAM" id="SSF52172">
    <property type="entry name" value="CheY-like"/>
    <property type="match status" value="1"/>
</dbReference>
<dbReference type="SMART" id="SM00448">
    <property type="entry name" value="REC"/>
    <property type="match status" value="1"/>
</dbReference>
<evidence type="ECO:0000256" key="2">
    <source>
        <dbReference type="ARBA" id="ARBA00023125"/>
    </source>
</evidence>
<dbReference type="InterPro" id="IPR000792">
    <property type="entry name" value="Tscrpt_reg_LuxR_C"/>
</dbReference>
<name>A0A840IFY0_9ACTN</name>
<dbReference type="InterPro" id="IPR011006">
    <property type="entry name" value="CheY-like_superfamily"/>
</dbReference>
<feature type="domain" description="Response regulatory" evidence="5">
    <location>
        <begin position="16"/>
        <end position="132"/>
    </location>
</feature>
<feature type="domain" description="HTH luxR-type" evidence="4">
    <location>
        <begin position="152"/>
        <end position="217"/>
    </location>
</feature>
<dbReference type="Pfam" id="PF00072">
    <property type="entry name" value="Response_reg"/>
    <property type="match status" value="1"/>
</dbReference>
<keyword evidence="7" id="KW-1185">Reference proteome</keyword>
<organism evidence="6 7">
    <name type="scientific">Conexibacter arvalis</name>
    <dbReference type="NCBI Taxonomy" id="912552"/>
    <lineage>
        <taxon>Bacteria</taxon>
        <taxon>Bacillati</taxon>
        <taxon>Actinomycetota</taxon>
        <taxon>Thermoleophilia</taxon>
        <taxon>Solirubrobacterales</taxon>
        <taxon>Conexibacteraceae</taxon>
        <taxon>Conexibacter</taxon>
    </lineage>
</organism>
<dbReference type="Gene3D" id="3.40.50.2300">
    <property type="match status" value="1"/>
</dbReference>
<dbReference type="AlphaFoldDB" id="A0A840IFY0"/>
<dbReference type="RefSeq" id="WP_183342619.1">
    <property type="nucleotide sequence ID" value="NZ_JACHNU010000003.1"/>
</dbReference>
<sequence length="231" mass="24945">MSESADSRAAVEAPIRVVIADDHQVVRTGLRMVLDAEAGLEVVAEAGDVPSALRAVRSHRPHVLVLDLNMPGEPSLQAIPRFVAELPETAIVVLTMQQDPAFAREALRSGARGYVLKEAADDELVQAVRLAHAGRTYLNPELGARMAAEPPPSGPPDDLTERELQVLRLIALGHTNSEIAQQLYLSVRTVESHRAHIQQKVRRSSRAELVRYALDHRLIDAGGPPPSGAAA</sequence>
<evidence type="ECO:0000313" key="6">
    <source>
        <dbReference type="EMBL" id="MBB4662964.1"/>
    </source>
</evidence>
<dbReference type="Proteomes" id="UP000585272">
    <property type="component" value="Unassembled WGS sequence"/>
</dbReference>
<dbReference type="PANTHER" id="PTHR43214">
    <property type="entry name" value="TWO-COMPONENT RESPONSE REGULATOR"/>
    <property type="match status" value="1"/>
</dbReference>
<dbReference type="InterPro" id="IPR016032">
    <property type="entry name" value="Sig_transdc_resp-reg_C-effctor"/>
</dbReference>
<keyword evidence="1 3" id="KW-0597">Phosphoprotein</keyword>
<feature type="modified residue" description="4-aspartylphosphate" evidence="3">
    <location>
        <position position="67"/>
    </location>
</feature>
<gene>
    <name evidence="6" type="ORF">BDZ31_002553</name>
</gene>
<dbReference type="Pfam" id="PF00196">
    <property type="entry name" value="GerE"/>
    <property type="match status" value="1"/>
</dbReference>
<dbReference type="CDD" id="cd17535">
    <property type="entry name" value="REC_NarL-like"/>
    <property type="match status" value="1"/>
</dbReference>
<evidence type="ECO:0000259" key="4">
    <source>
        <dbReference type="PROSITE" id="PS50043"/>
    </source>
</evidence>
<comment type="caution">
    <text evidence="6">The sequence shown here is derived from an EMBL/GenBank/DDBJ whole genome shotgun (WGS) entry which is preliminary data.</text>
</comment>
<dbReference type="PROSITE" id="PS00622">
    <property type="entry name" value="HTH_LUXR_1"/>
    <property type="match status" value="1"/>
</dbReference>
<dbReference type="PROSITE" id="PS50043">
    <property type="entry name" value="HTH_LUXR_2"/>
    <property type="match status" value="1"/>
</dbReference>